<feature type="transmembrane region" description="Helical" evidence="1">
    <location>
        <begin position="6"/>
        <end position="32"/>
    </location>
</feature>
<organism evidence="2 3">
    <name type="scientific">Actinia tenebrosa</name>
    <name type="common">Australian red waratah sea anemone</name>
    <dbReference type="NCBI Taxonomy" id="6105"/>
    <lineage>
        <taxon>Eukaryota</taxon>
        <taxon>Metazoa</taxon>
        <taxon>Cnidaria</taxon>
        <taxon>Anthozoa</taxon>
        <taxon>Hexacorallia</taxon>
        <taxon>Actiniaria</taxon>
        <taxon>Actiniidae</taxon>
        <taxon>Actinia</taxon>
    </lineage>
</organism>
<name>A0A6P8IS43_ACTTE</name>
<proteinExistence type="predicted"/>
<evidence type="ECO:0000313" key="3">
    <source>
        <dbReference type="RefSeq" id="XP_031569712.1"/>
    </source>
</evidence>
<keyword evidence="1" id="KW-1133">Transmembrane helix</keyword>
<evidence type="ECO:0000256" key="1">
    <source>
        <dbReference type="SAM" id="Phobius"/>
    </source>
</evidence>
<reference evidence="3" key="1">
    <citation type="submission" date="2025-08" db="UniProtKB">
        <authorList>
            <consortium name="RefSeq"/>
        </authorList>
    </citation>
    <scope>IDENTIFICATION</scope>
    <source>
        <tissue evidence="3">Tentacle</tissue>
    </source>
</reference>
<keyword evidence="2" id="KW-1185">Reference proteome</keyword>
<keyword evidence="1" id="KW-0472">Membrane</keyword>
<dbReference type="RefSeq" id="XP_031569712.1">
    <property type="nucleotide sequence ID" value="XM_031713852.1"/>
</dbReference>
<dbReference type="GeneID" id="116304167"/>
<dbReference type="Proteomes" id="UP000515163">
    <property type="component" value="Unplaced"/>
</dbReference>
<dbReference type="AlphaFoldDB" id="A0A6P8IS43"/>
<keyword evidence="1" id="KW-0812">Transmembrane</keyword>
<dbReference type="InParanoid" id="A0A6P8IS43"/>
<accession>A0A6P8IS43</accession>
<protein>
    <submittedName>
        <fullName evidence="3">Uncharacterized protein LOC116304167 isoform X1</fullName>
    </submittedName>
</protein>
<evidence type="ECO:0000313" key="2">
    <source>
        <dbReference type="Proteomes" id="UP000515163"/>
    </source>
</evidence>
<sequence>MELGSLNILWIVLGVCGALIIIAIVMTILLCWKVKKSNNKDINHQQKLSAAIVDNFQNLEEFNWPYSRQIRAQVFPWQEINSPWSHAVQNGPVYDAGATMNRPWIVGKRMNPIYDGNDSNRTTLQSIYRCEERTWNAIGDFCPVEQNTNEDSLTYAKDNMNRRVGLENGVLQYGERLDQTNPSRINERPSIISTSDIMEFRRDRTDTELTDPTEDPLLRVKMNKKRPSLVVNEVERQKKSRTGDFYARNQKKLKNYEKNIKKAGVEETVVFEY</sequence>
<gene>
    <name evidence="3" type="primary">LOC116304167</name>
</gene>
<dbReference type="OrthoDB" id="10325868at2759"/>
<dbReference type="KEGG" id="aten:116304167"/>